<keyword evidence="3" id="KW-0624">Polysaccharide degradation</keyword>
<proteinExistence type="inferred from homology"/>
<keyword evidence="3" id="KW-0136">Cellulose degradation</keyword>
<dbReference type="OrthoDB" id="64893at2759"/>
<dbReference type="SUPFAM" id="SSF51989">
    <property type="entry name" value="Glycosyl hydrolases family 6, cellulases"/>
    <property type="match status" value="1"/>
</dbReference>
<feature type="binding site" evidence="2">
    <location>
        <position position="92"/>
    </location>
    <ligand>
        <name>substrate</name>
    </ligand>
</feature>
<dbReference type="EC" id="3.2.1.-" evidence="3"/>
<dbReference type="GeneID" id="54285949"/>
<keyword evidence="3 4" id="KW-0378">Hydrolase</keyword>
<dbReference type="Proteomes" id="UP000799778">
    <property type="component" value="Unassembled WGS sequence"/>
</dbReference>
<evidence type="ECO:0000313" key="5">
    <source>
        <dbReference type="Proteomes" id="UP000799778"/>
    </source>
</evidence>
<name>A0A6A5XL97_9PLEO</name>
<dbReference type="Gene3D" id="3.20.20.40">
    <property type="entry name" value="1, 4-beta cellobiohydrolase"/>
    <property type="match status" value="1"/>
</dbReference>
<keyword evidence="3" id="KW-0732">Signal</keyword>
<accession>A0A6A5XL97</accession>
<protein>
    <recommendedName>
        <fullName evidence="3">Glucanase</fullName>
        <ecNumber evidence="3">3.2.1.-</ecNumber>
    </recommendedName>
</protein>
<gene>
    <name evidence="4" type="ORF">BU24DRAFT_424619</name>
</gene>
<keyword evidence="5" id="KW-1185">Reference proteome</keyword>
<dbReference type="EMBL" id="ML978071">
    <property type="protein sequence ID" value="KAF2013619.1"/>
    <property type="molecule type" value="Genomic_DNA"/>
</dbReference>
<dbReference type="RefSeq" id="XP_033381958.1">
    <property type="nucleotide sequence ID" value="XM_033528552.1"/>
</dbReference>
<dbReference type="InterPro" id="IPR036434">
    <property type="entry name" value="Beta_cellobiohydrolase_sf"/>
</dbReference>
<feature type="binding site" evidence="2">
    <location>
        <position position="222"/>
    </location>
    <ligand>
        <name>substrate</name>
    </ligand>
</feature>
<dbReference type="GO" id="GO:0030245">
    <property type="term" value="P:cellulose catabolic process"/>
    <property type="evidence" value="ECO:0007669"/>
    <property type="project" value="UniProtKB-KW"/>
</dbReference>
<feature type="active site" description="Proton acceptor" evidence="1">
    <location>
        <position position="366"/>
    </location>
</feature>
<dbReference type="AlphaFoldDB" id="A0A6A5XL97"/>
<dbReference type="Pfam" id="PF01341">
    <property type="entry name" value="Glyco_hydro_6"/>
    <property type="match status" value="1"/>
</dbReference>
<sequence length="426" mass="47413">MQIQQIIVALLATHAGALSLPNHDSGARKSQIESCDAPVLLDAKTNIWNKYKLHPNRIYREKVEAAIPLINDTFLQARAKRVLNAGTFVWIDGVDQISLIEQTVQDVPCDHVVGIVISGLPFKQCTASNEPPKHETYDYQKDYIEPIVKKLKSYPNNAFALIIEPGVVGNFVINTNSNVTTLPNADPSRNCTHVAASYRKNVPQALSALSLPNTILYLDAGHAGTFGWGKYRAQGAAELLNTWKAAGTPSQFRGLSLNVMSYNSWDLYPGERFRNEDSCYDTPSNNPARNEKLYITILEREFKKLNSTMPFYSIVDTSRSGVQGIREFWGDWCNIEMAGFGLMPGTSTNDVQADAFVWTKWGGVSDGTSDPANSDFDSNCGKVTAHKPMPAKGEWSQTYFESLVNDWRGYVRRAEWSEKNKVARCG</sequence>
<keyword evidence="3" id="KW-0326">Glycosidase</keyword>
<dbReference type="PANTHER" id="PTHR34876:SF2">
    <property type="entry name" value="GLUCANASE"/>
    <property type="match status" value="1"/>
</dbReference>
<feature type="chain" id="PRO_5025718034" description="Glucanase" evidence="3">
    <location>
        <begin position="20"/>
        <end position="426"/>
    </location>
</feature>
<dbReference type="PRINTS" id="PR00733">
    <property type="entry name" value="GLHYDRLASE6"/>
</dbReference>
<dbReference type="PIRSF" id="PIRSF001100">
    <property type="entry name" value="Beta_cellobiohydrolase"/>
    <property type="match status" value="1"/>
</dbReference>
<evidence type="ECO:0000313" key="4">
    <source>
        <dbReference type="EMBL" id="KAF2013619.1"/>
    </source>
</evidence>
<evidence type="ECO:0000256" key="2">
    <source>
        <dbReference type="PIRSR" id="PIRSR001100-2"/>
    </source>
</evidence>
<keyword evidence="3" id="KW-0119">Carbohydrate metabolism</keyword>
<reference evidence="4" key="1">
    <citation type="journal article" date="2020" name="Stud. Mycol.">
        <title>101 Dothideomycetes genomes: a test case for predicting lifestyles and emergence of pathogens.</title>
        <authorList>
            <person name="Haridas S."/>
            <person name="Albert R."/>
            <person name="Binder M."/>
            <person name="Bloem J."/>
            <person name="Labutti K."/>
            <person name="Salamov A."/>
            <person name="Andreopoulos B."/>
            <person name="Baker S."/>
            <person name="Barry K."/>
            <person name="Bills G."/>
            <person name="Bluhm B."/>
            <person name="Cannon C."/>
            <person name="Castanera R."/>
            <person name="Culley D."/>
            <person name="Daum C."/>
            <person name="Ezra D."/>
            <person name="Gonzalez J."/>
            <person name="Henrissat B."/>
            <person name="Kuo A."/>
            <person name="Liang C."/>
            <person name="Lipzen A."/>
            <person name="Lutzoni F."/>
            <person name="Magnuson J."/>
            <person name="Mondo S."/>
            <person name="Nolan M."/>
            <person name="Ohm R."/>
            <person name="Pangilinan J."/>
            <person name="Park H.-J."/>
            <person name="Ramirez L."/>
            <person name="Alfaro M."/>
            <person name="Sun H."/>
            <person name="Tritt A."/>
            <person name="Yoshinaga Y."/>
            <person name="Zwiers L.-H."/>
            <person name="Turgeon B."/>
            <person name="Goodwin S."/>
            <person name="Spatafora J."/>
            <person name="Crous P."/>
            <person name="Grigoriev I."/>
        </authorList>
    </citation>
    <scope>NUCLEOTIDE SEQUENCE</scope>
    <source>
        <strain evidence="4">CBS 175.79</strain>
    </source>
</reference>
<evidence type="ECO:0000256" key="3">
    <source>
        <dbReference type="RuleBase" id="RU361186"/>
    </source>
</evidence>
<dbReference type="PANTHER" id="PTHR34876">
    <property type="match status" value="1"/>
</dbReference>
<dbReference type="InterPro" id="IPR016288">
    <property type="entry name" value="Beta_cellobiohydrolase"/>
</dbReference>
<evidence type="ECO:0000256" key="1">
    <source>
        <dbReference type="PIRSR" id="PIRSR001100-1"/>
    </source>
</evidence>
<comment type="similarity">
    <text evidence="3">Belongs to the glycosyl hydrolase family 6.</text>
</comment>
<feature type="binding site" evidence="2">
    <location>
        <position position="360"/>
    </location>
    <ligand>
        <name>substrate</name>
    </ligand>
</feature>
<organism evidence="4 5">
    <name type="scientific">Aaosphaeria arxii CBS 175.79</name>
    <dbReference type="NCBI Taxonomy" id="1450172"/>
    <lineage>
        <taxon>Eukaryota</taxon>
        <taxon>Fungi</taxon>
        <taxon>Dikarya</taxon>
        <taxon>Ascomycota</taxon>
        <taxon>Pezizomycotina</taxon>
        <taxon>Dothideomycetes</taxon>
        <taxon>Pleosporomycetidae</taxon>
        <taxon>Pleosporales</taxon>
        <taxon>Pleosporales incertae sedis</taxon>
        <taxon>Aaosphaeria</taxon>
    </lineage>
</organism>
<feature type="signal peptide" evidence="3">
    <location>
        <begin position="1"/>
        <end position="19"/>
    </location>
</feature>
<feature type="binding site" evidence="2">
    <location>
        <position position="332"/>
    </location>
    <ligand>
        <name>substrate</name>
    </ligand>
</feature>
<feature type="binding site" evidence="2">
    <location>
        <position position="90"/>
    </location>
    <ligand>
        <name>substrate</name>
    </ligand>
</feature>
<dbReference type="GO" id="GO:0004553">
    <property type="term" value="F:hydrolase activity, hydrolyzing O-glycosyl compounds"/>
    <property type="evidence" value="ECO:0007669"/>
    <property type="project" value="InterPro"/>
</dbReference>